<dbReference type="InterPro" id="IPR022496">
    <property type="entry name" value="T6A_TsaB"/>
</dbReference>
<dbReference type="PANTHER" id="PTHR11735">
    <property type="entry name" value="TRNA N6-ADENOSINE THREONYLCARBAMOYLTRANSFERASE"/>
    <property type="match status" value="1"/>
</dbReference>
<dbReference type="CDD" id="cd24032">
    <property type="entry name" value="ASKHA_NBD_TsaB"/>
    <property type="match status" value="1"/>
</dbReference>
<dbReference type="SUPFAM" id="SSF53067">
    <property type="entry name" value="Actin-like ATPase domain"/>
    <property type="match status" value="2"/>
</dbReference>
<dbReference type="Pfam" id="PF00814">
    <property type="entry name" value="TsaD"/>
    <property type="match status" value="1"/>
</dbReference>
<dbReference type="InterPro" id="IPR000905">
    <property type="entry name" value="Gcp-like_dom"/>
</dbReference>
<dbReference type="EMBL" id="CP001785">
    <property type="protein sequence ID" value="ACX51320.1"/>
    <property type="molecule type" value="Genomic_DNA"/>
</dbReference>
<sequence>MRLVLGIETSTAQALSVAVVGEEGLLAEATARGERWHAERLFSFIEWVLESAEVKLEELGGIAVSTGPGSFTGIRLGVAAAKTLAQVLNLPVFGVPTLEALALPWQYCALPVCPLVPSRRQEVFAALYRQGELLKEPWAASPAEVAAELRPLGPILLTGAGAKLHAPVFRELLGEQAIFPTPLPDGPSAQVVASRGLDFLKQGMKGDLFELSPIYLRPPAISGRGQAS</sequence>
<dbReference type="KEGG" id="adg:Adeg_0148"/>
<evidence type="ECO:0000313" key="2">
    <source>
        <dbReference type="EMBL" id="ACX51320.1"/>
    </source>
</evidence>
<dbReference type="GO" id="GO:0005829">
    <property type="term" value="C:cytosol"/>
    <property type="evidence" value="ECO:0007669"/>
    <property type="project" value="TreeGrafter"/>
</dbReference>
<dbReference type="OrthoDB" id="9784166at2"/>
<dbReference type="GO" id="GO:0002949">
    <property type="term" value="P:tRNA threonylcarbamoyladenosine modification"/>
    <property type="evidence" value="ECO:0007669"/>
    <property type="project" value="InterPro"/>
</dbReference>
<dbReference type="AlphaFoldDB" id="C9RAP3"/>
<dbReference type="RefSeq" id="WP_015738198.1">
    <property type="nucleotide sequence ID" value="NC_013385.1"/>
</dbReference>
<dbReference type="PANTHER" id="PTHR11735:SF11">
    <property type="entry name" value="TRNA THREONYLCARBAMOYLADENOSINE BIOSYNTHESIS PROTEIN TSAB"/>
    <property type="match status" value="1"/>
</dbReference>
<dbReference type="Gene3D" id="3.30.420.40">
    <property type="match status" value="2"/>
</dbReference>
<keyword evidence="3" id="KW-1185">Reference proteome</keyword>
<dbReference type="NCBIfam" id="TIGR03725">
    <property type="entry name" value="T6A_YeaZ"/>
    <property type="match status" value="1"/>
</dbReference>
<protein>
    <submittedName>
        <fullName evidence="2">Peptidase M22 glycoprotease</fullName>
    </submittedName>
</protein>
<dbReference type="InterPro" id="IPR043129">
    <property type="entry name" value="ATPase_NBD"/>
</dbReference>
<name>C9RAP3_AMMDK</name>
<reference evidence="2 3" key="1">
    <citation type="submission" date="2009-10" db="EMBL/GenBank/DDBJ databases">
        <title>Complete sequence of chromosome of Ammonifex degensii KC4.</title>
        <authorList>
            <consortium name="US DOE Joint Genome Institute"/>
            <person name="Kerfeld C."/>
            <person name="Goodner B."/>
            <person name="Huber H."/>
            <person name="Stetter K."/>
            <person name="Lucas S."/>
            <person name="Copeland A."/>
            <person name="Lapidus A."/>
            <person name="Glavina del Rio T."/>
            <person name="Dalin E."/>
            <person name="Tice H."/>
            <person name="Bruce D."/>
            <person name="Goodwin L."/>
            <person name="Pitluck S."/>
            <person name="Saunders E."/>
            <person name="Brettin T."/>
            <person name="Detter J.C."/>
            <person name="Han C."/>
            <person name="Larimer F."/>
            <person name="Land M."/>
            <person name="Hauser L."/>
            <person name="Kyrpides N."/>
            <person name="Ovchinnikova G."/>
            <person name="Richardson P."/>
        </authorList>
    </citation>
    <scope>NUCLEOTIDE SEQUENCE [LARGE SCALE GENOMIC DNA]</scope>
    <source>
        <strain evidence="3">DSM 10501 / KC4</strain>
    </source>
</reference>
<gene>
    <name evidence="2" type="ordered locus">Adeg_0148</name>
</gene>
<proteinExistence type="predicted"/>
<dbReference type="eggNOG" id="COG1214">
    <property type="taxonomic scope" value="Bacteria"/>
</dbReference>
<evidence type="ECO:0000313" key="3">
    <source>
        <dbReference type="Proteomes" id="UP000002620"/>
    </source>
</evidence>
<evidence type="ECO:0000259" key="1">
    <source>
        <dbReference type="Pfam" id="PF00814"/>
    </source>
</evidence>
<feature type="domain" description="Gcp-like" evidence="1">
    <location>
        <begin position="34"/>
        <end position="131"/>
    </location>
</feature>
<accession>C9RAP3</accession>
<organism evidence="2 3">
    <name type="scientific">Ammonifex degensii (strain DSM 10501 / KC4)</name>
    <dbReference type="NCBI Taxonomy" id="429009"/>
    <lineage>
        <taxon>Bacteria</taxon>
        <taxon>Bacillati</taxon>
        <taxon>Bacillota</taxon>
        <taxon>Clostridia</taxon>
        <taxon>Thermoanaerobacterales</taxon>
        <taxon>Thermoanaerobacteraceae</taxon>
        <taxon>Ammonifex</taxon>
    </lineage>
</organism>
<dbReference type="HOGENOM" id="CLU_064886_0_1_9"/>
<dbReference type="STRING" id="429009.Adeg_0148"/>
<dbReference type="Proteomes" id="UP000002620">
    <property type="component" value="Chromosome"/>
</dbReference>